<name>A0A8B7NMP4_HYAAZ</name>
<dbReference type="RefSeq" id="XP_018014958.1">
    <property type="nucleotide sequence ID" value="XM_018159469.1"/>
</dbReference>
<dbReference type="SUPFAM" id="SSF47954">
    <property type="entry name" value="Cyclin-like"/>
    <property type="match status" value="1"/>
</dbReference>
<dbReference type="InterPro" id="IPR039361">
    <property type="entry name" value="Cyclin"/>
</dbReference>
<evidence type="ECO:0000259" key="2">
    <source>
        <dbReference type="Pfam" id="PF00134"/>
    </source>
</evidence>
<evidence type="ECO:0000313" key="4">
    <source>
        <dbReference type="RefSeq" id="XP_018014958.1"/>
    </source>
</evidence>
<organism evidence="3 4">
    <name type="scientific">Hyalella azteca</name>
    <name type="common">Amphipod</name>
    <dbReference type="NCBI Taxonomy" id="294128"/>
    <lineage>
        <taxon>Eukaryota</taxon>
        <taxon>Metazoa</taxon>
        <taxon>Ecdysozoa</taxon>
        <taxon>Arthropoda</taxon>
        <taxon>Crustacea</taxon>
        <taxon>Multicrustacea</taxon>
        <taxon>Malacostraca</taxon>
        <taxon>Eumalacostraca</taxon>
        <taxon>Peracarida</taxon>
        <taxon>Amphipoda</taxon>
        <taxon>Senticaudata</taxon>
        <taxon>Talitrida</taxon>
        <taxon>Talitroidea</taxon>
        <taxon>Hyalellidae</taxon>
        <taxon>Hyalella</taxon>
    </lineage>
</organism>
<dbReference type="KEGG" id="hazt:108671877"/>
<feature type="region of interest" description="Disordered" evidence="1">
    <location>
        <begin position="459"/>
        <end position="576"/>
    </location>
</feature>
<evidence type="ECO:0000313" key="5">
    <source>
        <dbReference type="RefSeq" id="XP_047741256.1"/>
    </source>
</evidence>
<dbReference type="RefSeq" id="XP_047741256.1">
    <property type="nucleotide sequence ID" value="XM_047885300.1"/>
</dbReference>
<feature type="domain" description="Cyclin N-terminal" evidence="2">
    <location>
        <begin position="137"/>
        <end position="243"/>
    </location>
</feature>
<feature type="region of interest" description="Disordered" evidence="1">
    <location>
        <begin position="713"/>
        <end position="778"/>
    </location>
</feature>
<dbReference type="CTD" id="43724"/>
<feature type="compositionally biased region" description="Acidic residues" evidence="1">
    <location>
        <begin position="517"/>
        <end position="546"/>
    </location>
</feature>
<dbReference type="PANTHER" id="PTHR10177">
    <property type="entry name" value="CYCLINS"/>
    <property type="match status" value="1"/>
</dbReference>
<dbReference type="GeneID" id="108671877"/>
<dbReference type="Pfam" id="PF00134">
    <property type="entry name" value="Cyclin_N"/>
    <property type="match status" value="1"/>
</dbReference>
<evidence type="ECO:0000313" key="3">
    <source>
        <dbReference type="Proteomes" id="UP000694843"/>
    </source>
</evidence>
<keyword evidence="3" id="KW-1185">Reference proteome</keyword>
<accession>A0A8B7NMP4</accession>
<dbReference type="Proteomes" id="UP000694843">
    <property type="component" value="Unplaced"/>
</dbReference>
<reference evidence="4 5" key="1">
    <citation type="submission" date="2025-04" db="UniProtKB">
        <authorList>
            <consortium name="RefSeq"/>
        </authorList>
    </citation>
    <scope>IDENTIFICATION</scope>
    <source>
        <tissue evidence="4 5">Whole organism</tissue>
    </source>
</reference>
<dbReference type="OrthoDB" id="769138at2759"/>
<protein>
    <submittedName>
        <fullName evidence="4 5">Uncharacterized protein LOC108671877</fullName>
    </submittedName>
</protein>
<gene>
    <name evidence="4 5" type="primary">LOC108671877</name>
</gene>
<evidence type="ECO:0000256" key="1">
    <source>
        <dbReference type="SAM" id="MobiDB-lite"/>
    </source>
</evidence>
<dbReference type="InterPro" id="IPR036915">
    <property type="entry name" value="Cyclin-like_sf"/>
</dbReference>
<sequence length="791" mass="87930">MVVSSQAEAASLCGDGQDIQEAVMSNLDEHSEVPVSGAAGVDEEMNMDVDLHLKHQIFCSTSMIASSKYPQDGLPECEPFHRHLLHSVCMEEMYNISKQPMPCLPLSPEVDLHEAITEAVALEPKYQPALTLVMPARSDNEISGYMRNSSCHVLRFLKMWYELPSDALFLAINIIDRFLTRMKALPKHLSCIAVSAFHVACEELSAASGIAAPSRESVSHISQSKCKSGDVQRMEDIIRTKLELGMHIPEFNLTRPRRTWRIMGANSNPVTSLTFLKLLYAGLEQLRDRHFPDLSLPPLASLVNKLEVVACDTRTTNFRPSELAVALLRRDLISLAKTDAAAVAARTACLQPLITLCKVNSDVLCKIEDLITMLLCNYEDNKSGKTSMAVFQRQRLVWRLSNRTMRHLKIIYKYKKQRKLTSIEEDDKAAEELELWTPTVLADNSGKNSSICLDLDEQNLASSGPSDISEPADDTRNSCGAPEMSDDEMATEETSPMESDAEIVNTPTTSGDVCVVSEEESMDMSDAEVDESDVEEESSEEQEKMDEDIHQHVKGSKNKPSTETVAHSRAAAAAAGYHSDKEESYCQVAKKIKEDKPHLQSPRLETSRAIVGDEILRSRMRSFVRTSPPSKITLTPVLPQPSSAVRNLTPLLQGNSYRYARPRALSVLGIESIDGEVNEQQLLPLVGVNTNISFSSSRKNIKRKKFLRHLARARNEGSDTDMSLEQTSSEEEMDSDYEKEFPPLPVPRPALARMSSIGKKPVALKKKKKKSDAMPYVAKNKAMSVHRIAVN</sequence>
<dbReference type="AlphaFoldDB" id="A0A8B7NMP4"/>
<proteinExistence type="predicted"/>
<dbReference type="Gene3D" id="1.10.472.10">
    <property type="entry name" value="Cyclin-like"/>
    <property type="match status" value="1"/>
</dbReference>
<dbReference type="InterPro" id="IPR006671">
    <property type="entry name" value="Cyclin_N"/>
</dbReference>